<protein>
    <submittedName>
        <fullName evidence="2">Uncharacterized protein</fullName>
    </submittedName>
</protein>
<feature type="region of interest" description="Disordered" evidence="1">
    <location>
        <begin position="120"/>
        <end position="174"/>
    </location>
</feature>
<reference evidence="2 3" key="1">
    <citation type="journal article" date="2024" name="G3 (Bethesda)">
        <title>Genome assembly of Hibiscus sabdariffa L. provides insights into metabolisms of medicinal natural products.</title>
        <authorList>
            <person name="Kim T."/>
        </authorList>
    </citation>
    <scope>NUCLEOTIDE SEQUENCE [LARGE SCALE GENOMIC DNA]</scope>
    <source>
        <strain evidence="2">TK-2024</strain>
        <tissue evidence="2">Old leaves</tissue>
    </source>
</reference>
<proteinExistence type="predicted"/>
<gene>
    <name evidence="2" type="ORF">V6N11_004986</name>
</gene>
<accession>A0ABR2A0B3</accession>
<evidence type="ECO:0000313" key="2">
    <source>
        <dbReference type="EMBL" id="KAK8486107.1"/>
    </source>
</evidence>
<dbReference type="EMBL" id="JBBPBN010000456">
    <property type="protein sequence ID" value="KAK8486107.1"/>
    <property type="molecule type" value="Genomic_DNA"/>
</dbReference>
<evidence type="ECO:0000256" key="1">
    <source>
        <dbReference type="SAM" id="MobiDB-lite"/>
    </source>
</evidence>
<organism evidence="2 3">
    <name type="scientific">Hibiscus sabdariffa</name>
    <name type="common">roselle</name>
    <dbReference type="NCBI Taxonomy" id="183260"/>
    <lineage>
        <taxon>Eukaryota</taxon>
        <taxon>Viridiplantae</taxon>
        <taxon>Streptophyta</taxon>
        <taxon>Embryophyta</taxon>
        <taxon>Tracheophyta</taxon>
        <taxon>Spermatophyta</taxon>
        <taxon>Magnoliopsida</taxon>
        <taxon>eudicotyledons</taxon>
        <taxon>Gunneridae</taxon>
        <taxon>Pentapetalae</taxon>
        <taxon>rosids</taxon>
        <taxon>malvids</taxon>
        <taxon>Malvales</taxon>
        <taxon>Malvaceae</taxon>
        <taxon>Malvoideae</taxon>
        <taxon>Hibiscus</taxon>
    </lineage>
</organism>
<name>A0ABR2A0B3_9ROSI</name>
<evidence type="ECO:0000313" key="3">
    <source>
        <dbReference type="Proteomes" id="UP001396334"/>
    </source>
</evidence>
<dbReference type="Proteomes" id="UP001396334">
    <property type="component" value="Unassembled WGS sequence"/>
</dbReference>
<keyword evidence="3" id="KW-1185">Reference proteome</keyword>
<comment type="caution">
    <text evidence="2">The sequence shown here is derived from an EMBL/GenBank/DDBJ whole genome shotgun (WGS) entry which is preliminary data.</text>
</comment>
<sequence>MAALGRALGASIGKVVMTDTRLEDGNMAPTIASGSPSEGLPTKVASVDAPCLTSNSVTTSVAPSSSVQATVVTKDIPHDPMVYTDTFDVVEEAVEDASLDPENFETAADQLASEDVPYEPMANGDDLVHDAIIEDQPTVAKGSTIPPPRPQKRQASSSDPSKAKRSRPSTSSTT</sequence>